<dbReference type="Proteomes" id="UP001153334">
    <property type="component" value="Unassembled WGS sequence"/>
</dbReference>
<sequence>MQHMLILSWAIAFCAKFVLGENSTYYNPVLSGWHSDPSCVHVNRTFYCATSTFLAFPGIPIYASDDLIRWRLISHVWSRNSQIPGISWNTTATQGGFYAPTLRYHNGEFYVASVYVVSTVDIDVFGVVFRSTDPFDEGKWSDPIRFDTSWRIDPDLFWDDDDTLYVATSGIFLQTLDLDTGSVGNPISIWSGTGGESPEGPHIYKKDSWYYLMIAEGGTALNHAVTIARSTNVTGPYIPYDQNPVLTNRGTDEYFQTVGHADLFRDANGHWWGMCLATRSGPEYEVYPMGREAALFPVTWDEGEWPVMEPVRGIMSGWELPNKTASVGLSNSDPDHYHFDADSEIPLHFIYPRIPPRKVSMTANGMQMIPTRSNLTGARDEEAELTGQHGIGFIGRPQTHTLFEFTVDLLFTPRAVQEEAGVSIFLTQYDHIDLGIVSIDECTYANYTKYHQCRGDGGSRMYFHFQIQSSANGTVSRLTPVPEDWVTRAIRLDIMASNTTYTLFASSVVGTDGRIQVGQAPSSVVSGGSGSFVGSVIGGFATCNGAGIGDSCPHQDIAYFQTWKYVGMGQQISSTTFVETPAA</sequence>
<proteinExistence type="predicted"/>
<keyword evidence="2" id="KW-1185">Reference proteome</keyword>
<dbReference type="EMBL" id="JAPESX010001342">
    <property type="protein sequence ID" value="KAJ8115066.1"/>
    <property type="molecule type" value="Genomic_DNA"/>
</dbReference>
<gene>
    <name evidence="1" type="ORF">ONZ43_g4752</name>
</gene>
<accession>A0ACC2IIP9</accession>
<evidence type="ECO:0000313" key="1">
    <source>
        <dbReference type="EMBL" id="KAJ8115066.1"/>
    </source>
</evidence>
<protein>
    <submittedName>
        <fullName evidence="1">Uncharacterized protein</fullName>
    </submittedName>
</protein>
<comment type="caution">
    <text evidence="1">The sequence shown here is derived from an EMBL/GenBank/DDBJ whole genome shotgun (WGS) entry which is preliminary data.</text>
</comment>
<reference evidence="1" key="1">
    <citation type="submission" date="2022-11" db="EMBL/GenBank/DDBJ databases">
        <title>Genome Sequence of Nemania bipapillata.</title>
        <authorList>
            <person name="Buettner E."/>
        </authorList>
    </citation>
    <scope>NUCLEOTIDE SEQUENCE</scope>
    <source>
        <strain evidence="1">CP14</strain>
    </source>
</reference>
<organism evidence="1 2">
    <name type="scientific">Nemania bipapillata</name>
    <dbReference type="NCBI Taxonomy" id="110536"/>
    <lineage>
        <taxon>Eukaryota</taxon>
        <taxon>Fungi</taxon>
        <taxon>Dikarya</taxon>
        <taxon>Ascomycota</taxon>
        <taxon>Pezizomycotina</taxon>
        <taxon>Sordariomycetes</taxon>
        <taxon>Xylariomycetidae</taxon>
        <taxon>Xylariales</taxon>
        <taxon>Xylariaceae</taxon>
        <taxon>Nemania</taxon>
    </lineage>
</organism>
<evidence type="ECO:0000313" key="2">
    <source>
        <dbReference type="Proteomes" id="UP001153334"/>
    </source>
</evidence>
<name>A0ACC2IIP9_9PEZI</name>